<dbReference type="PANTHER" id="PTHR19328:SF13">
    <property type="entry name" value="HIPL1 PROTEIN"/>
    <property type="match status" value="1"/>
</dbReference>
<evidence type="ECO:0000313" key="2">
    <source>
        <dbReference type="EMBL" id="KAK8954064.1"/>
    </source>
</evidence>
<dbReference type="EMBL" id="JBBWWQ010000002">
    <property type="protein sequence ID" value="KAK8954064.1"/>
    <property type="molecule type" value="Genomic_DNA"/>
</dbReference>
<dbReference type="PANTHER" id="PTHR19328">
    <property type="entry name" value="HEDGEHOG-INTERACTING PROTEIN"/>
    <property type="match status" value="1"/>
</dbReference>
<gene>
    <name evidence="2" type="primary">HIPL1</name>
    <name evidence="2" type="ORF">KSP39_PZI002236</name>
</gene>
<dbReference type="SUPFAM" id="SSF50952">
    <property type="entry name" value="Soluble quinoprotein glucose dehydrogenase"/>
    <property type="match status" value="1"/>
</dbReference>
<sequence>MKCNPYSANLLTIQNKAGKLPVLCNSTNSVVNGKSRDASVDFCTKVWDTCKNISIQNSPFFTTVFSKFEDQWESATDFCNKFGGAESICFNGKSVLFNNSVDLTRPQGICIEKIGNGSYLSLAPHPDGSNRVFLSNQAGLIWLADVPAQGLGGTLELSDSNPFLDLTDIVHSDTEFGVMGLAFHPNFTSNGRFFVSFNCDKVQISSCSGRCSCNSEVGCDPTKLGSNDGAEPCRYQSVISEYTVNSSSSTPSEVKSAIPSEVRRIFTMGLPYTSHHAGQILFGPEDGYLYFMMGDGGSKGDPFNFAQNKKSLLGKIMRLDVDQLPIFNSNTEHLANYKVD</sequence>
<dbReference type="Pfam" id="PF07995">
    <property type="entry name" value="GSDH"/>
    <property type="match status" value="1"/>
</dbReference>
<dbReference type="InterPro" id="IPR011041">
    <property type="entry name" value="Quinoprot_gluc/sorb_DH_b-prop"/>
</dbReference>
<protein>
    <submittedName>
        <fullName evidence="2">HIPL1 protein</fullName>
    </submittedName>
</protein>
<evidence type="ECO:0000259" key="1">
    <source>
        <dbReference type="Pfam" id="PF07995"/>
    </source>
</evidence>
<accession>A0AAP0BZ75</accession>
<feature type="domain" description="Glucose/Sorbosone dehydrogenase" evidence="1">
    <location>
        <begin position="168"/>
        <end position="322"/>
    </location>
</feature>
<comment type="caution">
    <text evidence="2">The sequence shown here is derived from an EMBL/GenBank/DDBJ whole genome shotgun (WGS) entry which is preliminary data.</text>
</comment>
<dbReference type="Gene3D" id="2.120.10.30">
    <property type="entry name" value="TolB, C-terminal domain"/>
    <property type="match status" value="1"/>
</dbReference>
<dbReference type="AlphaFoldDB" id="A0AAP0BZ75"/>
<organism evidence="2 3">
    <name type="scientific">Platanthera zijinensis</name>
    <dbReference type="NCBI Taxonomy" id="2320716"/>
    <lineage>
        <taxon>Eukaryota</taxon>
        <taxon>Viridiplantae</taxon>
        <taxon>Streptophyta</taxon>
        <taxon>Embryophyta</taxon>
        <taxon>Tracheophyta</taxon>
        <taxon>Spermatophyta</taxon>
        <taxon>Magnoliopsida</taxon>
        <taxon>Liliopsida</taxon>
        <taxon>Asparagales</taxon>
        <taxon>Orchidaceae</taxon>
        <taxon>Orchidoideae</taxon>
        <taxon>Orchideae</taxon>
        <taxon>Orchidinae</taxon>
        <taxon>Platanthera</taxon>
    </lineage>
</organism>
<evidence type="ECO:0000313" key="3">
    <source>
        <dbReference type="Proteomes" id="UP001418222"/>
    </source>
</evidence>
<name>A0AAP0BZ75_9ASPA</name>
<dbReference type="InterPro" id="IPR012938">
    <property type="entry name" value="Glc/Sorbosone_DH"/>
</dbReference>
<reference evidence="2 3" key="1">
    <citation type="journal article" date="2022" name="Nat. Plants">
        <title>Genomes of leafy and leafless Platanthera orchids illuminate the evolution of mycoheterotrophy.</title>
        <authorList>
            <person name="Li M.H."/>
            <person name="Liu K.W."/>
            <person name="Li Z."/>
            <person name="Lu H.C."/>
            <person name="Ye Q.L."/>
            <person name="Zhang D."/>
            <person name="Wang J.Y."/>
            <person name="Li Y.F."/>
            <person name="Zhong Z.M."/>
            <person name="Liu X."/>
            <person name="Yu X."/>
            <person name="Liu D.K."/>
            <person name="Tu X.D."/>
            <person name="Liu B."/>
            <person name="Hao Y."/>
            <person name="Liao X.Y."/>
            <person name="Jiang Y.T."/>
            <person name="Sun W.H."/>
            <person name="Chen J."/>
            <person name="Chen Y.Q."/>
            <person name="Ai Y."/>
            <person name="Zhai J.W."/>
            <person name="Wu S.S."/>
            <person name="Zhou Z."/>
            <person name="Hsiao Y.Y."/>
            <person name="Wu W.L."/>
            <person name="Chen Y.Y."/>
            <person name="Lin Y.F."/>
            <person name="Hsu J.L."/>
            <person name="Li C.Y."/>
            <person name="Wang Z.W."/>
            <person name="Zhao X."/>
            <person name="Zhong W.Y."/>
            <person name="Ma X.K."/>
            <person name="Ma L."/>
            <person name="Huang J."/>
            <person name="Chen G.Z."/>
            <person name="Huang M.Z."/>
            <person name="Huang L."/>
            <person name="Peng D.H."/>
            <person name="Luo Y.B."/>
            <person name="Zou S.Q."/>
            <person name="Chen S.P."/>
            <person name="Lan S."/>
            <person name="Tsai W.C."/>
            <person name="Van de Peer Y."/>
            <person name="Liu Z.J."/>
        </authorList>
    </citation>
    <scope>NUCLEOTIDE SEQUENCE [LARGE SCALE GENOMIC DNA]</scope>
    <source>
        <strain evidence="2">Lor287</strain>
    </source>
</reference>
<proteinExistence type="predicted"/>
<dbReference type="Proteomes" id="UP001418222">
    <property type="component" value="Unassembled WGS sequence"/>
</dbReference>
<keyword evidence="3" id="KW-1185">Reference proteome</keyword>
<dbReference type="InterPro" id="IPR011042">
    <property type="entry name" value="6-blade_b-propeller_TolB-like"/>
</dbReference>